<sequence>MGLRLLTKILDRCMPLEYTAPSWALLLFNIFINDLDTGLQGILTKLADDKERVEAIDSLKGREALQRDLDKLEDWEITNHMKFDKGQFPKAEMDDSGTIKTF</sequence>
<keyword evidence="2" id="KW-1185">Reference proteome</keyword>
<accession>A0ABQ9D5M8</accession>
<comment type="caution">
    <text evidence="1">The sequence shown here is derived from an EMBL/GenBank/DDBJ whole genome shotgun (WGS) entry which is preliminary data.</text>
</comment>
<organism evidence="1 2">
    <name type="scientific">Willisornis vidua</name>
    <name type="common">Xingu scale-backed antbird</name>
    <dbReference type="NCBI Taxonomy" id="1566151"/>
    <lineage>
        <taxon>Eukaryota</taxon>
        <taxon>Metazoa</taxon>
        <taxon>Chordata</taxon>
        <taxon>Craniata</taxon>
        <taxon>Vertebrata</taxon>
        <taxon>Euteleostomi</taxon>
        <taxon>Archelosauria</taxon>
        <taxon>Archosauria</taxon>
        <taxon>Dinosauria</taxon>
        <taxon>Saurischia</taxon>
        <taxon>Theropoda</taxon>
        <taxon>Coelurosauria</taxon>
        <taxon>Aves</taxon>
        <taxon>Neognathae</taxon>
        <taxon>Neoaves</taxon>
        <taxon>Telluraves</taxon>
        <taxon>Australaves</taxon>
        <taxon>Passeriformes</taxon>
        <taxon>Thamnophilidae</taxon>
        <taxon>Willisornis</taxon>
    </lineage>
</organism>
<evidence type="ECO:0000313" key="1">
    <source>
        <dbReference type="EMBL" id="KAJ7415398.1"/>
    </source>
</evidence>
<name>A0ABQ9D5M8_9PASS</name>
<dbReference type="Proteomes" id="UP001145742">
    <property type="component" value="Unassembled WGS sequence"/>
</dbReference>
<proteinExistence type="predicted"/>
<reference evidence="1" key="1">
    <citation type="submission" date="2019-10" db="EMBL/GenBank/DDBJ databases">
        <authorList>
            <person name="Soares A.E.R."/>
            <person name="Aleixo A."/>
            <person name="Schneider P."/>
            <person name="Miyaki C.Y."/>
            <person name="Schneider M.P."/>
            <person name="Mello C."/>
            <person name="Vasconcelos A.T.R."/>
        </authorList>
    </citation>
    <scope>NUCLEOTIDE SEQUENCE</scope>
    <source>
        <tissue evidence="1">Muscle</tissue>
    </source>
</reference>
<dbReference type="EMBL" id="WHWB01033950">
    <property type="protein sequence ID" value="KAJ7415398.1"/>
    <property type="molecule type" value="Genomic_DNA"/>
</dbReference>
<evidence type="ECO:0000313" key="2">
    <source>
        <dbReference type="Proteomes" id="UP001145742"/>
    </source>
</evidence>
<gene>
    <name evidence="1" type="ORF">WISP_78363</name>
</gene>
<protein>
    <submittedName>
        <fullName evidence="1">Uncharacterized protein</fullName>
    </submittedName>
</protein>